<dbReference type="PANTHER" id="PTHR23513">
    <property type="entry name" value="INTEGRAL MEMBRANE EFFLUX PROTEIN-RELATED"/>
    <property type="match status" value="1"/>
</dbReference>
<feature type="transmembrane region" description="Helical" evidence="6">
    <location>
        <begin position="358"/>
        <end position="391"/>
    </location>
</feature>
<dbReference type="Pfam" id="PF07690">
    <property type="entry name" value="MFS_1"/>
    <property type="match status" value="1"/>
</dbReference>
<dbReference type="Gene3D" id="1.20.1250.20">
    <property type="entry name" value="MFS general substrate transporter like domains"/>
    <property type="match status" value="1"/>
</dbReference>
<dbReference type="PANTHER" id="PTHR23513:SF11">
    <property type="entry name" value="STAPHYLOFERRIN A TRANSPORTER"/>
    <property type="match status" value="1"/>
</dbReference>
<gene>
    <name evidence="7" type="ORF">ACEZDJ_38025</name>
</gene>
<evidence type="ECO:0000256" key="2">
    <source>
        <dbReference type="ARBA" id="ARBA00022475"/>
    </source>
</evidence>
<keyword evidence="3 6" id="KW-0812">Transmembrane</keyword>
<dbReference type="InterPro" id="IPR036259">
    <property type="entry name" value="MFS_trans_sf"/>
</dbReference>
<dbReference type="InterPro" id="IPR011701">
    <property type="entry name" value="MFS"/>
</dbReference>
<accession>A0ABV6V062</accession>
<sequence>MAATGSTNYRLLYAANAVSRTGSTFFPVGLAFAVLDLTGSAADLGYTLGASALAELGFLLVGGAAADRWPRIRVLLISALCCAVIEVLTATALLLGSIHIWELVALSATAGLSGAFSRPAAQGLIPMVAPAGRLQRSIAQIRLANSTCFIVGPSLAGLLVAATGPGWAILIDAVSYAAALPLLLRLRSRLGPVEPEEVEDSAGIFGQIREGWTEFWSRPWLWTVVIQSAFVNMGDYAGFFLLMPVATRELYAGASSLGFLISATGAGFVIGGLVGLSWKPRRPLPVAVAYLLGCGAPLLALALEQPFWVVLLAALVGGFCSEQHGVHWDTLLQRHLPQRIISRAYAYDQLGSELFTPIGYFFGGAILAAIGLVPALWTCVGLIAVPTALVFSFAVVRGVSDPGQEDPMTEEPALDSVA</sequence>
<dbReference type="SUPFAM" id="SSF103473">
    <property type="entry name" value="MFS general substrate transporter"/>
    <property type="match status" value="1"/>
</dbReference>
<evidence type="ECO:0000256" key="5">
    <source>
        <dbReference type="ARBA" id="ARBA00023136"/>
    </source>
</evidence>
<protein>
    <submittedName>
        <fullName evidence="7">MFS transporter</fullName>
    </submittedName>
</protein>
<comment type="caution">
    <text evidence="7">The sequence shown here is derived from an EMBL/GenBank/DDBJ whole genome shotgun (WGS) entry which is preliminary data.</text>
</comment>
<feature type="transmembrane region" description="Helical" evidence="6">
    <location>
        <begin position="100"/>
        <end position="121"/>
    </location>
</feature>
<dbReference type="Proteomes" id="UP001592528">
    <property type="component" value="Unassembled WGS sequence"/>
</dbReference>
<dbReference type="EMBL" id="JBHEZZ010000038">
    <property type="protein sequence ID" value="MFC1407097.1"/>
    <property type="molecule type" value="Genomic_DNA"/>
</dbReference>
<feature type="transmembrane region" description="Helical" evidence="6">
    <location>
        <begin position="219"/>
        <end position="242"/>
    </location>
</feature>
<keyword evidence="2" id="KW-1003">Cell membrane</keyword>
<reference evidence="7 8" key="1">
    <citation type="submission" date="2024-09" db="EMBL/GenBank/DDBJ databases">
        <authorList>
            <person name="Lee S.D."/>
        </authorList>
    </citation>
    <scope>NUCLEOTIDE SEQUENCE [LARGE SCALE GENOMIC DNA]</scope>
    <source>
        <strain evidence="7 8">N1-5</strain>
    </source>
</reference>
<evidence type="ECO:0000256" key="1">
    <source>
        <dbReference type="ARBA" id="ARBA00004651"/>
    </source>
</evidence>
<feature type="transmembrane region" description="Helical" evidence="6">
    <location>
        <begin position="283"/>
        <end position="303"/>
    </location>
</feature>
<dbReference type="RefSeq" id="WP_157624161.1">
    <property type="nucleotide sequence ID" value="NZ_JBHEZZ010000038.1"/>
</dbReference>
<evidence type="ECO:0000313" key="8">
    <source>
        <dbReference type="Proteomes" id="UP001592528"/>
    </source>
</evidence>
<keyword evidence="8" id="KW-1185">Reference proteome</keyword>
<evidence type="ECO:0000256" key="6">
    <source>
        <dbReference type="SAM" id="Phobius"/>
    </source>
</evidence>
<evidence type="ECO:0000313" key="7">
    <source>
        <dbReference type="EMBL" id="MFC1407097.1"/>
    </source>
</evidence>
<proteinExistence type="predicted"/>
<evidence type="ECO:0000256" key="4">
    <source>
        <dbReference type="ARBA" id="ARBA00022989"/>
    </source>
</evidence>
<keyword evidence="4 6" id="KW-1133">Transmembrane helix</keyword>
<feature type="transmembrane region" description="Helical" evidence="6">
    <location>
        <begin position="254"/>
        <end position="276"/>
    </location>
</feature>
<comment type="subcellular location">
    <subcellularLocation>
        <location evidence="1">Cell membrane</location>
        <topology evidence="1">Multi-pass membrane protein</topology>
    </subcellularLocation>
</comment>
<dbReference type="CDD" id="cd06173">
    <property type="entry name" value="MFS_MefA_like"/>
    <property type="match status" value="1"/>
</dbReference>
<feature type="transmembrane region" description="Helical" evidence="6">
    <location>
        <begin position="74"/>
        <end position="94"/>
    </location>
</feature>
<feature type="transmembrane region" description="Helical" evidence="6">
    <location>
        <begin position="142"/>
        <end position="161"/>
    </location>
</feature>
<feature type="transmembrane region" description="Helical" evidence="6">
    <location>
        <begin position="44"/>
        <end position="62"/>
    </location>
</feature>
<evidence type="ECO:0000256" key="3">
    <source>
        <dbReference type="ARBA" id="ARBA00022692"/>
    </source>
</evidence>
<name>A0ABV6V062_9ACTN</name>
<keyword evidence="5 6" id="KW-0472">Membrane</keyword>
<organism evidence="7 8">
    <name type="scientific">Streptacidiphilus cavernicola</name>
    <dbReference type="NCBI Taxonomy" id="3342716"/>
    <lineage>
        <taxon>Bacteria</taxon>
        <taxon>Bacillati</taxon>
        <taxon>Actinomycetota</taxon>
        <taxon>Actinomycetes</taxon>
        <taxon>Kitasatosporales</taxon>
        <taxon>Streptomycetaceae</taxon>
        <taxon>Streptacidiphilus</taxon>
    </lineage>
</organism>